<dbReference type="InterPro" id="IPR002835">
    <property type="entry name" value="CofC"/>
</dbReference>
<organism evidence="6 7">
    <name type="scientific">Glaciibacter psychrotolerans</name>
    <dbReference type="NCBI Taxonomy" id="670054"/>
    <lineage>
        <taxon>Bacteria</taxon>
        <taxon>Bacillati</taxon>
        <taxon>Actinomycetota</taxon>
        <taxon>Actinomycetes</taxon>
        <taxon>Micrococcales</taxon>
        <taxon>Microbacteriaceae</taxon>
        <taxon>Glaciibacter</taxon>
    </lineage>
</organism>
<reference evidence="6 7" key="1">
    <citation type="submission" date="2020-07" db="EMBL/GenBank/DDBJ databases">
        <title>Sequencing the genomes of 1000 actinobacteria strains.</title>
        <authorList>
            <person name="Klenk H.-P."/>
        </authorList>
    </citation>
    <scope>NUCLEOTIDE SEQUENCE [LARGE SCALE GENOMIC DNA]</scope>
    <source>
        <strain evidence="6 7">LI1</strain>
    </source>
</reference>
<keyword evidence="7" id="KW-1185">Reference proteome</keyword>
<evidence type="ECO:0000256" key="3">
    <source>
        <dbReference type="ARBA" id="ARBA00022741"/>
    </source>
</evidence>
<dbReference type="RefSeq" id="WP_179579867.1">
    <property type="nucleotide sequence ID" value="NZ_JACCFM010000001.1"/>
</dbReference>
<gene>
    <name evidence="6" type="ORF">HNR05_003027</name>
</gene>
<dbReference type="AlphaFoldDB" id="A0A7Z0EGJ1"/>
<feature type="compositionally biased region" description="Low complexity" evidence="5">
    <location>
        <begin position="90"/>
        <end position="99"/>
    </location>
</feature>
<evidence type="ECO:0000256" key="2">
    <source>
        <dbReference type="ARBA" id="ARBA00022695"/>
    </source>
</evidence>
<name>A0A7Z0EGJ1_9MICO</name>
<dbReference type="Proteomes" id="UP000537260">
    <property type="component" value="Unassembled WGS sequence"/>
</dbReference>
<keyword evidence="4" id="KW-0342">GTP-binding</keyword>
<dbReference type="InterPro" id="IPR029044">
    <property type="entry name" value="Nucleotide-diphossugar_trans"/>
</dbReference>
<dbReference type="PANTHER" id="PTHR40392">
    <property type="entry name" value="2-PHOSPHO-L-LACTATE GUANYLYLTRANSFERASE"/>
    <property type="match status" value="1"/>
</dbReference>
<evidence type="ECO:0000256" key="1">
    <source>
        <dbReference type="ARBA" id="ARBA00022679"/>
    </source>
</evidence>
<dbReference type="Gene3D" id="3.90.550.10">
    <property type="entry name" value="Spore Coat Polysaccharide Biosynthesis Protein SpsA, Chain A"/>
    <property type="match status" value="2"/>
</dbReference>
<keyword evidence="2 6" id="KW-0548">Nucleotidyltransferase</keyword>
<evidence type="ECO:0000313" key="7">
    <source>
        <dbReference type="Proteomes" id="UP000537260"/>
    </source>
</evidence>
<comment type="caution">
    <text evidence="6">The sequence shown here is derived from an EMBL/GenBank/DDBJ whole genome shotgun (WGS) entry which is preliminary data.</text>
</comment>
<dbReference type="GO" id="GO:0043814">
    <property type="term" value="F:phospholactate guanylyltransferase activity"/>
    <property type="evidence" value="ECO:0007669"/>
    <property type="project" value="InterPro"/>
</dbReference>
<evidence type="ECO:0000313" key="6">
    <source>
        <dbReference type="EMBL" id="NYJ21236.1"/>
    </source>
</evidence>
<evidence type="ECO:0000256" key="4">
    <source>
        <dbReference type="ARBA" id="ARBA00023134"/>
    </source>
</evidence>
<keyword evidence="3" id="KW-0547">Nucleotide-binding</keyword>
<feature type="region of interest" description="Disordered" evidence="5">
    <location>
        <begin position="73"/>
        <end position="157"/>
    </location>
</feature>
<dbReference type="SUPFAM" id="SSF53448">
    <property type="entry name" value="Nucleotide-diphospho-sugar transferases"/>
    <property type="match status" value="2"/>
</dbReference>
<dbReference type="PANTHER" id="PTHR40392:SF1">
    <property type="entry name" value="2-PHOSPHO-L-LACTATE GUANYLYLTRANSFERASE"/>
    <property type="match status" value="1"/>
</dbReference>
<evidence type="ECO:0000256" key="5">
    <source>
        <dbReference type="SAM" id="MobiDB-lite"/>
    </source>
</evidence>
<proteinExistence type="predicted"/>
<dbReference type="EMBL" id="JACCFM010000001">
    <property type="protein sequence ID" value="NYJ21236.1"/>
    <property type="molecule type" value="Genomic_DNA"/>
</dbReference>
<keyword evidence="1 6" id="KW-0808">Transferase</keyword>
<protein>
    <submittedName>
        <fullName evidence="6">2-phospho-L-lactate guanylyltransferase</fullName>
    </submittedName>
</protein>
<accession>A0A7Z0EGJ1</accession>
<sequence>MSWVAVVPVKGTPAAKSRLAAHPERIRLAEAFAIDTVSALLAAPSVARVCVVTADDEVAERMRALGAEIVREPPRRAPGAPDVREFRSAPELPGLPGLPELRELPQDAPSPASMGRSGVSREIWTAPELRELPQDAPSPASMGRSGVSREADMAACTPGASGTPGAFDALNAAIRQGVVVTCATDPGCNVAVVTGDLPALTVADLETVLALASTHDRSMVADEEGTGTTMLLARAGVPFEPRFGVGSRAAHEAAGHIPLDLPLDCTCRRDVDTVDNLAEALRLGVGRATSALIAATTVISPTL</sequence>
<dbReference type="GO" id="GO:0005525">
    <property type="term" value="F:GTP binding"/>
    <property type="evidence" value="ECO:0007669"/>
    <property type="project" value="UniProtKB-KW"/>
</dbReference>